<evidence type="ECO:0000256" key="1">
    <source>
        <dbReference type="ARBA" id="ARBA00000085"/>
    </source>
</evidence>
<evidence type="ECO:0000313" key="8">
    <source>
        <dbReference type="EMBL" id="MFB2897321.1"/>
    </source>
</evidence>
<dbReference type="Gene3D" id="1.10.287.130">
    <property type="match status" value="1"/>
</dbReference>
<evidence type="ECO:0000256" key="3">
    <source>
        <dbReference type="ARBA" id="ARBA00022777"/>
    </source>
</evidence>
<dbReference type="Pfam" id="PF01590">
    <property type="entry name" value="GAF"/>
    <property type="match status" value="1"/>
</dbReference>
<dbReference type="InterPro" id="IPR027417">
    <property type="entry name" value="P-loop_NTPase"/>
</dbReference>
<accession>A0ABV4Y068</accession>
<keyword evidence="3" id="KW-0808">Transferase</keyword>
<dbReference type="PRINTS" id="PR00344">
    <property type="entry name" value="BCTRLSENSOR"/>
</dbReference>
<dbReference type="InterPro" id="IPR041664">
    <property type="entry name" value="AAA_16"/>
</dbReference>
<dbReference type="InterPro" id="IPR003594">
    <property type="entry name" value="HATPase_dom"/>
</dbReference>
<dbReference type="SUPFAM" id="SSF52540">
    <property type="entry name" value="P-loop containing nucleoside triphosphate hydrolases"/>
    <property type="match status" value="1"/>
</dbReference>
<dbReference type="InterPro" id="IPR000719">
    <property type="entry name" value="Prot_kinase_dom"/>
</dbReference>
<dbReference type="Pfam" id="PF00069">
    <property type="entry name" value="Pkinase"/>
    <property type="match status" value="1"/>
</dbReference>
<keyword evidence="5" id="KW-0812">Transmembrane</keyword>
<keyword evidence="5" id="KW-1133">Transmembrane helix</keyword>
<dbReference type="SMART" id="SM00065">
    <property type="entry name" value="GAF"/>
    <property type="match status" value="1"/>
</dbReference>
<dbReference type="InterPro" id="IPR029016">
    <property type="entry name" value="GAF-like_dom_sf"/>
</dbReference>
<sequence>MDMEAINISTKIPGYRITEQLYTGAKTLVYRAVRELDEQPVVIKLLKQEYPSFRELLQFRNQYAIAKNLDLPGVIRCYCLENYRNSYLLIMEDFGGISLKEYLANKTFDLAEFFAIAFQIVTALDGLYSQRIIHKDIKPANIVINPITKQVKLIDFSIASLLKRETQEIKGTKIFEGTLAYISPEQTGRMNRGIDYRTDFYSLGVTFYELLTGRLPFPTNDPMELVHSHLTKQPIAVHCLNPTIPLVLSKIIDKLMAKNAEDRYQSALGIKHDLEICLNQWQETGNIQLFELGKRDICDRFVISEKLYGRQTEINTLLDAFDRVSQGSSELILVAGFSGIGKTAVVNEVHKPIVRQRGYFIKGKFDQFGRNIPFSAFVQAFRDLMEQLLSESDEQLQQWQRKILAALGENGQVIIEVIPELEQIIGHQPAVPELFGEAAQNRFNLLFQKFIQVFANQEHPLTIFIDDLQWTDSASLKLIQLLMSETDAGYLLLIGAYRDNEVSPTHPLILTLEKLQKLGATVNTITLPPLALLDLNQLIADTLNCPLDLVFPLTELVYKKTKGNPFFSNQFIKYLHEEQVISFNFELGYWQCDMAQVKTLAPTDDIVEFMGQQLQKLPKNTQNALKLAACIGNEFDLHTLAIVAQKTSTEIANDLWLALQEGLIIPKNEVYKFFQQNELEKVNSPLICDLNDLAAYKFLHDRVQQAAYFLIPQAEKNSTHQQIGKLLLQNTPGEKREENIFEIVNHLNVCAEEITIASEKAELIQLNRIAGRKAKLATAYELAAKYLNVALNLLSEDCWETEYEQAINVYLEAIEAEYLNANFKKAEFLAQIALKCANNGLDQVKVYAKQLLLLITQNRLAEVLPTATTALQILGVELPENPDAPSTFVSQLQEQMSIQGIQQIEDLSRLDLMTDPNKLEAMRILMILFAPVLIGYPHLMPLLGFKMVDLCVKYGNSPLATFAYVFYGWLLCGVLGDIKAGYQFGQLGVNLLSQFSVSEINCRTEEVFYGFVKHWQDPLVTTLDPLLKSFQVGIDVGDLEYAGYSATIYCHNLFFVGQPLDYVTQEQEKYINVMRKNKQEFLIHHTSIIRQLGLQFQGKSPAKYQLIGESFDEITMIPELIAKKTVMSIFSVYNCKAILCYFLKDFQQALSNARSANEYVIAVGGMDVFAEHYFYYSLALLACANTATEDTRNAYLEQVNANQEKMQIWANHAPMNYQHKYDLIAAENLRVLGRSWQAAELYDRAIQGAKQNNYLQEEALANELAAEFYLSQGRDKLAQVYLVDAYYTYERWGAKIKVQDLKQRYSQLLTSIIEPEIRYFQSMQATLGNREFLENTDTNISVSQETSSNSEALDLLDLAAVIKASQALSGEIQIDQLLAKLMQVVMENAGADRGMLILNREGNLEIVARCFGSRDFQRLSVPVESSTEVPLPVINFVKRTQETLLINDAIIPTSFATDAYFVANQPKSFLCTPILNQGKLIGILYLENNVTCGAFTSDRLEVLQLLSSQAAISLENAILYSTLEQKVVERTQELSQALEDLKATQKRLVESEKMAALGSLVAGVAHEINTPVGTSITVASTLADATQTFKNAVEQGELKRSTLNNYLEVASESTNLILHNLQRAGELIQSFKQVAVDQANLEKRTFGVKSYLEEVLLSLAPQFKQAGHILTIEGDETITIDSYPGALAQIVTNLVVNSLTHAYQPGESGNLQLEIYQQNQEVIIQYSDDGCGILQENLDKIFNPFFTTARNQGGSGLGLHIVHNLVTQKLQGTIDVSSEPGSGTLFIMKFPV</sequence>
<evidence type="ECO:0000313" key="9">
    <source>
        <dbReference type="Proteomes" id="UP001576784"/>
    </source>
</evidence>
<dbReference type="Gene3D" id="3.30.200.20">
    <property type="entry name" value="Phosphorylase Kinase, domain 1"/>
    <property type="match status" value="1"/>
</dbReference>
<dbReference type="InterPro" id="IPR053159">
    <property type="entry name" value="Hybrid_Histidine_Kinase"/>
</dbReference>
<dbReference type="Gene3D" id="1.10.510.10">
    <property type="entry name" value="Transferase(Phosphotransferase) domain 1"/>
    <property type="match status" value="1"/>
</dbReference>
<keyword evidence="5" id="KW-0472">Membrane</keyword>
<dbReference type="InterPro" id="IPR036890">
    <property type="entry name" value="HATPase_C_sf"/>
</dbReference>
<dbReference type="CDD" id="cd14014">
    <property type="entry name" value="STKc_PknB_like"/>
    <property type="match status" value="1"/>
</dbReference>
<dbReference type="Gene3D" id="3.30.565.10">
    <property type="entry name" value="Histidine kinase-like ATPase, C-terminal domain"/>
    <property type="match status" value="1"/>
</dbReference>
<dbReference type="InterPro" id="IPR003018">
    <property type="entry name" value="GAF"/>
</dbReference>
<protein>
    <recommendedName>
        <fullName evidence="2">histidine kinase</fullName>
        <ecNumber evidence="2">2.7.13.3</ecNumber>
    </recommendedName>
</protein>
<dbReference type="Proteomes" id="UP001576784">
    <property type="component" value="Unassembled WGS sequence"/>
</dbReference>
<evidence type="ECO:0000256" key="2">
    <source>
        <dbReference type="ARBA" id="ARBA00012438"/>
    </source>
</evidence>
<dbReference type="PROSITE" id="PS50109">
    <property type="entry name" value="HIS_KIN"/>
    <property type="match status" value="1"/>
</dbReference>
<dbReference type="InterPro" id="IPR004358">
    <property type="entry name" value="Sig_transdc_His_kin-like_C"/>
</dbReference>
<dbReference type="Gene3D" id="3.30.450.40">
    <property type="match status" value="1"/>
</dbReference>
<feature type="transmembrane region" description="Helical" evidence="5">
    <location>
        <begin position="957"/>
        <end position="976"/>
    </location>
</feature>
<evidence type="ECO:0000256" key="5">
    <source>
        <dbReference type="SAM" id="Phobius"/>
    </source>
</evidence>
<dbReference type="SMART" id="SM00387">
    <property type="entry name" value="HATPase_c"/>
    <property type="match status" value="1"/>
</dbReference>
<evidence type="ECO:0000259" key="7">
    <source>
        <dbReference type="PROSITE" id="PS50109"/>
    </source>
</evidence>
<keyword evidence="4" id="KW-0902">Two-component regulatory system</keyword>
<dbReference type="PANTHER" id="PTHR43642:SF1">
    <property type="entry name" value="HYBRID SIGNAL TRANSDUCTION HISTIDINE KINASE G"/>
    <property type="match status" value="1"/>
</dbReference>
<dbReference type="InterPro" id="IPR008271">
    <property type="entry name" value="Ser/Thr_kinase_AS"/>
</dbReference>
<dbReference type="Pfam" id="PF13191">
    <property type="entry name" value="AAA_16"/>
    <property type="match status" value="1"/>
</dbReference>
<dbReference type="SUPFAM" id="SSF55781">
    <property type="entry name" value="GAF domain-like"/>
    <property type="match status" value="1"/>
</dbReference>
<dbReference type="SUPFAM" id="SSF55874">
    <property type="entry name" value="ATPase domain of HSP90 chaperone/DNA topoisomerase II/histidine kinase"/>
    <property type="match status" value="1"/>
</dbReference>
<dbReference type="PROSITE" id="PS00108">
    <property type="entry name" value="PROTEIN_KINASE_ST"/>
    <property type="match status" value="1"/>
</dbReference>
<reference evidence="8 9" key="1">
    <citation type="submission" date="2024-09" db="EMBL/GenBank/DDBJ databases">
        <title>Floridaenema gen nov. (Aerosakkonemataceae, Aerosakkonematales ord. nov., Cyanobacteria) from benthic tropical and subtropical fresh waters, with the description of four new species.</title>
        <authorList>
            <person name="Moretto J.A."/>
            <person name="Berthold D.E."/>
            <person name="Lefler F.W."/>
            <person name="Huang I.-S."/>
            <person name="Laughinghouse H. IV."/>
        </authorList>
    </citation>
    <scope>NUCLEOTIDE SEQUENCE [LARGE SCALE GENOMIC DNA]</scope>
    <source>
        <strain evidence="8 9">BLCC-F50</strain>
    </source>
</reference>
<evidence type="ECO:0000259" key="6">
    <source>
        <dbReference type="PROSITE" id="PS50011"/>
    </source>
</evidence>
<comment type="catalytic activity">
    <reaction evidence="1">
        <text>ATP + protein L-histidine = ADP + protein N-phospho-L-histidine.</text>
        <dbReference type="EC" id="2.7.13.3"/>
    </reaction>
</comment>
<gene>
    <name evidence="8" type="ORF">ACE1CI_30765</name>
</gene>
<feature type="domain" description="Protein kinase" evidence="6">
    <location>
        <begin position="15"/>
        <end position="275"/>
    </location>
</feature>
<keyword evidence="3" id="KW-0418">Kinase</keyword>
<name>A0ABV4Y068_9CYAN</name>
<dbReference type="Pfam" id="PF02518">
    <property type="entry name" value="HATPase_c"/>
    <property type="match status" value="1"/>
</dbReference>
<feature type="domain" description="Histidine kinase" evidence="7">
    <location>
        <begin position="1563"/>
        <end position="1792"/>
    </location>
</feature>
<dbReference type="PROSITE" id="PS50011">
    <property type="entry name" value="PROTEIN_KINASE_DOM"/>
    <property type="match status" value="1"/>
</dbReference>
<dbReference type="SMART" id="SM00220">
    <property type="entry name" value="S_TKc"/>
    <property type="match status" value="1"/>
</dbReference>
<dbReference type="EC" id="2.7.13.3" evidence="2"/>
<comment type="caution">
    <text evidence="8">The sequence shown here is derived from an EMBL/GenBank/DDBJ whole genome shotgun (WGS) entry which is preliminary data.</text>
</comment>
<dbReference type="Gene3D" id="3.40.50.300">
    <property type="entry name" value="P-loop containing nucleotide triphosphate hydrolases"/>
    <property type="match status" value="1"/>
</dbReference>
<keyword evidence="9" id="KW-1185">Reference proteome</keyword>
<dbReference type="PANTHER" id="PTHR43642">
    <property type="entry name" value="HYBRID SIGNAL TRANSDUCTION HISTIDINE KINASE G"/>
    <property type="match status" value="1"/>
</dbReference>
<dbReference type="SUPFAM" id="SSF56112">
    <property type="entry name" value="Protein kinase-like (PK-like)"/>
    <property type="match status" value="1"/>
</dbReference>
<feature type="transmembrane region" description="Helical" evidence="5">
    <location>
        <begin position="924"/>
        <end position="945"/>
    </location>
</feature>
<dbReference type="EMBL" id="JBHFNR010000251">
    <property type="protein sequence ID" value="MFB2897321.1"/>
    <property type="molecule type" value="Genomic_DNA"/>
</dbReference>
<proteinExistence type="predicted"/>
<dbReference type="InterPro" id="IPR005467">
    <property type="entry name" value="His_kinase_dom"/>
</dbReference>
<evidence type="ECO:0000256" key="4">
    <source>
        <dbReference type="ARBA" id="ARBA00023012"/>
    </source>
</evidence>
<organism evidence="8 9">
    <name type="scientific">Floridaenema flaviceps BLCC-F50</name>
    <dbReference type="NCBI Taxonomy" id="3153642"/>
    <lineage>
        <taxon>Bacteria</taxon>
        <taxon>Bacillati</taxon>
        <taxon>Cyanobacteriota</taxon>
        <taxon>Cyanophyceae</taxon>
        <taxon>Oscillatoriophycideae</taxon>
        <taxon>Aerosakkonematales</taxon>
        <taxon>Aerosakkonemataceae</taxon>
        <taxon>Floridanema</taxon>
        <taxon>Floridanema flaviceps</taxon>
    </lineage>
</organism>
<dbReference type="InterPro" id="IPR011009">
    <property type="entry name" value="Kinase-like_dom_sf"/>
</dbReference>